<dbReference type="InterPro" id="IPR036388">
    <property type="entry name" value="WH-like_DNA-bd_sf"/>
</dbReference>
<evidence type="ECO:0000313" key="7">
    <source>
        <dbReference type="EMBL" id="QJB42003.1"/>
    </source>
</evidence>
<keyword evidence="8" id="KW-1185">Reference proteome</keyword>
<keyword evidence="2" id="KW-0805">Transcription regulation</keyword>
<accession>A0ABX6LPC1</accession>
<keyword evidence="4" id="KW-0804">Transcription</keyword>
<dbReference type="Pfam" id="PF04542">
    <property type="entry name" value="Sigma70_r2"/>
    <property type="match status" value="1"/>
</dbReference>
<evidence type="ECO:0000256" key="4">
    <source>
        <dbReference type="ARBA" id="ARBA00023163"/>
    </source>
</evidence>
<keyword evidence="3" id="KW-0731">Sigma factor</keyword>
<comment type="similarity">
    <text evidence="1">Belongs to the sigma-70 factor family. ECF subfamily.</text>
</comment>
<dbReference type="Pfam" id="PF08281">
    <property type="entry name" value="Sigma70_r4_2"/>
    <property type="match status" value="1"/>
</dbReference>
<sequence length="198" mass="23142">MDSSEFHNEPALLRQIAAGNEMAFSVLVDRYWTRVYGHALTYAKSLPAAEEMTQDVFMDIWNSREKLPDIDHFPNYLFIVTRNRLLKIIRKRLEATASLEDIHPADDIWLPDQQAEYREIHTLLMHGISQLPPARRQVFTMSRLEGKGYDQIGQELQISRNTVKEHIVKALHFLRHYMARHGRPMLSLLTFLVTTLFP</sequence>
<dbReference type="PANTHER" id="PTHR43133:SF46">
    <property type="entry name" value="RNA POLYMERASE SIGMA-70 FACTOR ECF SUBFAMILY"/>
    <property type="match status" value="1"/>
</dbReference>
<dbReference type="Gene3D" id="1.10.10.10">
    <property type="entry name" value="Winged helix-like DNA-binding domain superfamily/Winged helix DNA-binding domain"/>
    <property type="match status" value="1"/>
</dbReference>
<dbReference type="PANTHER" id="PTHR43133">
    <property type="entry name" value="RNA POLYMERASE ECF-TYPE SIGMA FACTO"/>
    <property type="match status" value="1"/>
</dbReference>
<dbReference type="InterPro" id="IPR039425">
    <property type="entry name" value="RNA_pol_sigma-70-like"/>
</dbReference>
<dbReference type="Proteomes" id="UP000503144">
    <property type="component" value="Chromosome"/>
</dbReference>
<dbReference type="SUPFAM" id="SSF88946">
    <property type="entry name" value="Sigma2 domain of RNA polymerase sigma factors"/>
    <property type="match status" value="1"/>
</dbReference>
<evidence type="ECO:0000256" key="1">
    <source>
        <dbReference type="ARBA" id="ARBA00010641"/>
    </source>
</evidence>
<dbReference type="InterPro" id="IPR013324">
    <property type="entry name" value="RNA_pol_sigma_r3/r4-like"/>
</dbReference>
<dbReference type="SUPFAM" id="SSF88659">
    <property type="entry name" value="Sigma3 and sigma4 domains of RNA polymerase sigma factors"/>
    <property type="match status" value="1"/>
</dbReference>
<dbReference type="CDD" id="cd06171">
    <property type="entry name" value="Sigma70_r4"/>
    <property type="match status" value="1"/>
</dbReference>
<evidence type="ECO:0000313" key="8">
    <source>
        <dbReference type="Proteomes" id="UP000503144"/>
    </source>
</evidence>
<evidence type="ECO:0000259" key="6">
    <source>
        <dbReference type="Pfam" id="PF08281"/>
    </source>
</evidence>
<evidence type="ECO:0000256" key="2">
    <source>
        <dbReference type="ARBA" id="ARBA00023015"/>
    </source>
</evidence>
<dbReference type="Gene3D" id="1.10.1740.10">
    <property type="match status" value="1"/>
</dbReference>
<reference evidence="8" key="1">
    <citation type="submission" date="2020-04" db="EMBL/GenBank/DDBJ databases">
        <authorList>
            <person name="Kittiwongwattana C."/>
        </authorList>
    </citation>
    <scope>NUCLEOTIDE SEQUENCE [LARGE SCALE GENOMIC DNA]</scope>
    <source>
        <strain evidence="8">1303</strain>
    </source>
</reference>
<evidence type="ECO:0000259" key="5">
    <source>
        <dbReference type="Pfam" id="PF04542"/>
    </source>
</evidence>
<dbReference type="NCBIfam" id="TIGR02937">
    <property type="entry name" value="sigma70-ECF"/>
    <property type="match status" value="1"/>
</dbReference>
<reference evidence="7 8" key="2">
    <citation type="submission" date="2020-09" db="EMBL/GenBank/DDBJ databases">
        <authorList>
            <person name="Kittiwongwattana C."/>
        </authorList>
    </citation>
    <scope>NUCLEOTIDE SEQUENCE [LARGE SCALE GENOMIC DNA]</scope>
    <source>
        <strain evidence="7 8">1303</strain>
    </source>
</reference>
<organism evidence="7 8">
    <name type="scientific">Chitinophaga oryzae</name>
    <dbReference type="NCBI Taxonomy" id="2725414"/>
    <lineage>
        <taxon>Bacteria</taxon>
        <taxon>Pseudomonadati</taxon>
        <taxon>Bacteroidota</taxon>
        <taxon>Chitinophagia</taxon>
        <taxon>Chitinophagales</taxon>
        <taxon>Chitinophagaceae</taxon>
        <taxon>Chitinophaga</taxon>
    </lineage>
</organism>
<dbReference type="InterPro" id="IPR007627">
    <property type="entry name" value="RNA_pol_sigma70_r2"/>
</dbReference>
<feature type="domain" description="RNA polymerase sigma factor 70 region 4 type 2" evidence="6">
    <location>
        <begin position="124"/>
        <end position="171"/>
    </location>
</feature>
<dbReference type="InterPro" id="IPR013325">
    <property type="entry name" value="RNA_pol_sigma_r2"/>
</dbReference>
<dbReference type="RefSeq" id="WP_168862143.1">
    <property type="nucleotide sequence ID" value="NZ_CP051204.2"/>
</dbReference>
<gene>
    <name evidence="7" type="ORF">HF324_30805</name>
</gene>
<dbReference type="EMBL" id="CP051204">
    <property type="protein sequence ID" value="QJB42003.1"/>
    <property type="molecule type" value="Genomic_DNA"/>
</dbReference>
<dbReference type="InterPro" id="IPR014284">
    <property type="entry name" value="RNA_pol_sigma-70_dom"/>
</dbReference>
<dbReference type="InterPro" id="IPR013249">
    <property type="entry name" value="RNA_pol_sigma70_r4_t2"/>
</dbReference>
<proteinExistence type="inferred from homology"/>
<evidence type="ECO:0000256" key="3">
    <source>
        <dbReference type="ARBA" id="ARBA00023082"/>
    </source>
</evidence>
<name>A0ABX6LPC1_9BACT</name>
<protein>
    <submittedName>
        <fullName evidence="7">Sigma-70 family RNA polymerase sigma factor</fullName>
    </submittedName>
</protein>
<feature type="domain" description="RNA polymerase sigma-70 region 2" evidence="5">
    <location>
        <begin position="27"/>
        <end position="92"/>
    </location>
</feature>